<comment type="caution">
    <text evidence="1">The sequence shown here is derived from an EMBL/GenBank/DDBJ whole genome shotgun (WGS) entry which is preliminary data.</text>
</comment>
<accession>A0ABU5RDU1</accession>
<evidence type="ECO:0000313" key="1">
    <source>
        <dbReference type="EMBL" id="MEA5363914.1"/>
    </source>
</evidence>
<dbReference type="EMBL" id="JAYFSI010000008">
    <property type="protein sequence ID" value="MEA5363914.1"/>
    <property type="molecule type" value="Genomic_DNA"/>
</dbReference>
<dbReference type="Proteomes" id="UP001304298">
    <property type="component" value="Unassembled WGS sequence"/>
</dbReference>
<dbReference type="RefSeq" id="WP_323331670.1">
    <property type="nucleotide sequence ID" value="NZ_JAYFSI010000008.1"/>
</dbReference>
<organism evidence="1 2">
    <name type="scientific">Amycolatopsis heterodermiae</name>
    <dbReference type="NCBI Taxonomy" id="3110235"/>
    <lineage>
        <taxon>Bacteria</taxon>
        <taxon>Bacillati</taxon>
        <taxon>Actinomycetota</taxon>
        <taxon>Actinomycetes</taxon>
        <taxon>Pseudonocardiales</taxon>
        <taxon>Pseudonocardiaceae</taxon>
        <taxon>Amycolatopsis</taxon>
    </lineage>
</organism>
<gene>
    <name evidence="1" type="ORF">VA596_30580</name>
</gene>
<name>A0ABU5RDU1_9PSEU</name>
<proteinExistence type="predicted"/>
<keyword evidence="2" id="KW-1185">Reference proteome</keyword>
<reference evidence="1 2" key="1">
    <citation type="submission" date="2023-12" db="EMBL/GenBank/DDBJ databases">
        <title>Amycolatopsis sp. V23-08.</title>
        <authorList>
            <person name="Somphong A."/>
        </authorList>
    </citation>
    <scope>NUCLEOTIDE SEQUENCE [LARGE SCALE GENOMIC DNA]</scope>
    <source>
        <strain evidence="1 2">V23-08</strain>
    </source>
</reference>
<evidence type="ECO:0000313" key="2">
    <source>
        <dbReference type="Proteomes" id="UP001304298"/>
    </source>
</evidence>
<sequence length="240" mass="25912">MEPVTGSLIWLGHAAAAAAVGRLAERAVDRVFDGPRRAVTLPEPRRHRIGEVTSDVDVDVRHAPAGRRPVLLAFQTAPAGNAGDPHGVTVPMLLGETAHLTLARDDYLISALVLDPPAQLGGKPVLHGVGWVRHWVASSRTDRLTVTTEVPTTELLERLGLRKPDGTGPFELPPSRPAWRQLPGMGQGVQERCRASVVQRGSRCTMAVSTLGTNGLCLHHDSHRKAGGTVHDWATRKRIR</sequence>
<protein>
    <submittedName>
        <fullName evidence="1">Uncharacterized protein</fullName>
    </submittedName>
</protein>